<feature type="non-terminal residue" evidence="1">
    <location>
        <position position="139"/>
    </location>
</feature>
<dbReference type="EMBL" id="CACRXK020014920">
    <property type="protein sequence ID" value="CAB4027629.1"/>
    <property type="molecule type" value="Genomic_DNA"/>
</dbReference>
<dbReference type="Proteomes" id="UP001152795">
    <property type="component" value="Unassembled WGS sequence"/>
</dbReference>
<evidence type="ECO:0000313" key="2">
    <source>
        <dbReference type="Proteomes" id="UP001152795"/>
    </source>
</evidence>
<sequence>PELQEEMKLDDGRICDPCQRSLIIWVRFIVQLTAAKVVLGIEQIHDPELLRQKSSSASDVNKGIKATRIPSSGDIRSLVKMIDLFRNWFSSCPEMSGAKSTKIIDYSDDRISVTPRSIFTLSTRYDSNHLKNLYIGITR</sequence>
<keyword evidence="2" id="KW-1185">Reference proteome</keyword>
<organism evidence="1 2">
    <name type="scientific">Paramuricea clavata</name>
    <name type="common">Red gorgonian</name>
    <name type="synonym">Violescent sea-whip</name>
    <dbReference type="NCBI Taxonomy" id="317549"/>
    <lineage>
        <taxon>Eukaryota</taxon>
        <taxon>Metazoa</taxon>
        <taxon>Cnidaria</taxon>
        <taxon>Anthozoa</taxon>
        <taxon>Octocorallia</taxon>
        <taxon>Malacalcyonacea</taxon>
        <taxon>Plexauridae</taxon>
        <taxon>Paramuricea</taxon>
    </lineage>
</organism>
<gene>
    <name evidence="1" type="ORF">PACLA_8A053591</name>
</gene>
<proteinExistence type="predicted"/>
<name>A0A7D9L8H9_PARCT</name>
<feature type="non-terminal residue" evidence="1">
    <location>
        <position position="1"/>
    </location>
</feature>
<evidence type="ECO:0000313" key="1">
    <source>
        <dbReference type="EMBL" id="CAB4027629.1"/>
    </source>
</evidence>
<reference evidence="1" key="1">
    <citation type="submission" date="2020-04" db="EMBL/GenBank/DDBJ databases">
        <authorList>
            <person name="Alioto T."/>
            <person name="Alioto T."/>
            <person name="Gomez Garrido J."/>
        </authorList>
    </citation>
    <scope>NUCLEOTIDE SEQUENCE</scope>
    <source>
        <strain evidence="1">A484AB</strain>
    </source>
</reference>
<comment type="caution">
    <text evidence="1">The sequence shown here is derived from an EMBL/GenBank/DDBJ whole genome shotgun (WGS) entry which is preliminary data.</text>
</comment>
<accession>A0A7D9L8H9</accession>
<protein>
    <submittedName>
        <fullName evidence="1">Uncharacterized protein</fullName>
    </submittedName>
</protein>
<dbReference type="AlphaFoldDB" id="A0A7D9L8H9"/>